<sequence length="640" mass="75841">MKISLDPYTLFRLYEFETKFNIEPLFQNDTKSDIYVTFFKDTKTPNREKVIEILKECCRKKEGPIELVGGVDEMLECFEKIRRIEQNGMSDLSSFPKYTDFSGKIVCVSNSDVIKHIKWTLGKKLGEFLDSPFNFHKIERYVADYLWCITGLDDGTNKYHKMITDDWWRILYAKLSSLCNIGHLDLINLQKKDRFKDPKESDFKLFDKFAYNVQIKYCIHNLVHFLRINNSSKITTAYAAIEYFHNAVKPLRKEMMFFREPTKKASPNFKPIIRRFKGANYKFYLAKEIKDAFPNENIIIENKEDIKNKQVFIVDSSTFDGILTKYGVENVIIVEIPIETNSRNNIYPIYCSYGFHCRPVWEAIEEFLYEVIVIHKYFMNANNFSNVYKLIESEVLERFFENSEMYLMGNLAIPLDFIDKLDSAAFKFPFKEAYSKHEVMQIIDELVENHHVDENEINGIIDKVFEVIPIGFLSYKQLNDLYYQVILRNLLKFFPKIARLKENQGKYKKNLESNLIYKAVEEFYGSKNSYNYSNRQSSASGTKQLEDLQNEIVELKKRETSHLQEIRKLRENQEEYEKQQQKLIRAVFNLQKRLDKSQNDLIDSISSNLNNLSFTFPNSREIQKAKRDLEKFEENFNVFE</sequence>
<protein>
    <submittedName>
        <fullName evidence="2">Uncharacterized protein</fullName>
    </submittedName>
</protein>
<keyword evidence="1" id="KW-0175">Coiled coil</keyword>
<reference evidence="2" key="1">
    <citation type="submission" date="2022-11" db="EMBL/GenBank/DDBJ databases">
        <authorList>
            <person name="Kikuchi T."/>
        </authorList>
    </citation>
    <scope>NUCLEOTIDE SEQUENCE</scope>
    <source>
        <strain evidence="2">PS1010</strain>
    </source>
</reference>
<accession>A0A9P1N447</accession>
<evidence type="ECO:0000313" key="3">
    <source>
        <dbReference type="Proteomes" id="UP001152747"/>
    </source>
</evidence>
<proteinExistence type="predicted"/>
<organism evidence="2 3">
    <name type="scientific">Caenorhabditis angaria</name>
    <dbReference type="NCBI Taxonomy" id="860376"/>
    <lineage>
        <taxon>Eukaryota</taxon>
        <taxon>Metazoa</taxon>
        <taxon>Ecdysozoa</taxon>
        <taxon>Nematoda</taxon>
        <taxon>Chromadorea</taxon>
        <taxon>Rhabditida</taxon>
        <taxon>Rhabditina</taxon>
        <taxon>Rhabditomorpha</taxon>
        <taxon>Rhabditoidea</taxon>
        <taxon>Rhabditidae</taxon>
        <taxon>Peloderinae</taxon>
        <taxon>Caenorhabditis</taxon>
    </lineage>
</organism>
<dbReference type="Proteomes" id="UP001152747">
    <property type="component" value="Unassembled WGS sequence"/>
</dbReference>
<comment type="caution">
    <text evidence="2">The sequence shown here is derived from an EMBL/GenBank/DDBJ whole genome shotgun (WGS) entry which is preliminary data.</text>
</comment>
<dbReference type="EMBL" id="CANHGI010000004">
    <property type="protein sequence ID" value="CAI5447116.1"/>
    <property type="molecule type" value="Genomic_DNA"/>
</dbReference>
<gene>
    <name evidence="2" type="ORF">CAMP_LOCUS9753</name>
</gene>
<evidence type="ECO:0000313" key="2">
    <source>
        <dbReference type="EMBL" id="CAI5447116.1"/>
    </source>
</evidence>
<dbReference type="AlphaFoldDB" id="A0A9P1N447"/>
<name>A0A9P1N447_9PELO</name>
<feature type="coiled-coil region" evidence="1">
    <location>
        <begin position="538"/>
        <end position="593"/>
    </location>
</feature>
<evidence type="ECO:0000256" key="1">
    <source>
        <dbReference type="SAM" id="Coils"/>
    </source>
</evidence>
<keyword evidence="3" id="KW-1185">Reference proteome</keyword>